<protein>
    <recommendedName>
        <fullName evidence="4">Fungal N-terminal domain-containing protein</fullName>
    </recommendedName>
</protein>
<dbReference type="AlphaFoldDB" id="A0AAJ0MKP1"/>
<reference evidence="2" key="2">
    <citation type="submission" date="2023-06" db="EMBL/GenBank/DDBJ databases">
        <authorList>
            <consortium name="Lawrence Berkeley National Laboratory"/>
            <person name="Haridas S."/>
            <person name="Hensen N."/>
            <person name="Bonometti L."/>
            <person name="Westerberg I."/>
            <person name="Brannstrom I.O."/>
            <person name="Guillou S."/>
            <person name="Cros-Aarteil S."/>
            <person name="Calhoun S."/>
            <person name="Kuo A."/>
            <person name="Mondo S."/>
            <person name="Pangilinan J."/>
            <person name="Riley R."/>
            <person name="Labutti K."/>
            <person name="Andreopoulos B."/>
            <person name="Lipzen A."/>
            <person name="Chen C."/>
            <person name="Yanf M."/>
            <person name="Daum C."/>
            <person name="Ng V."/>
            <person name="Clum A."/>
            <person name="Steindorff A."/>
            <person name="Ohm R."/>
            <person name="Martin F."/>
            <person name="Silar P."/>
            <person name="Natvig D."/>
            <person name="Lalanne C."/>
            <person name="Gautier V."/>
            <person name="Ament-Velasquez S.L."/>
            <person name="Kruys A."/>
            <person name="Hutchinson M.I."/>
            <person name="Powell A.J."/>
            <person name="Barry K."/>
            <person name="Miller A.N."/>
            <person name="Grigoriev I.V."/>
            <person name="Debuchy R."/>
            <person name="Gladieux P."/>
            <person name="Thoren M.H."/>
            <person name="Johannesson H."/>
        </authorList>
    </citation>
    <scope>NUCLEOTIDE SEQUENCE</scope>
    <source>
        <strain evidence="2">CBS 955.72</strain>
    </source>
</reference>
<feature type="chain" id="PRO_5042606325" description="Fungal N-terminal domain-containing protein" evidence="1">
    <location>
        <begin position="21"/>
        <end position="133"/>
    </location>
</feature>
<evidence type="ECO:0000313" key="3">
    <source>
        <dbReference type="Proteomes" id="UP001275084"/>
    </source>
</evidence>
<comment type="caution">
    <text evidence="2">The sequence shown here is derived from an EMBL/GenBank/DDBJ whole genome shotgun (WGS) entry which is preliminary data.</text>
</comment>
<accession>A0AAJ0MKP1</accession>
<sequence length="133" mass="14766">MSGFEIAGVVLGALPLLISALEHYRSGKSTTSALIQWRGQLDTLISRLKTQDAIFYLDSLELLRAAGVPELVGGYSPSKEECAAILSSSKTGKEMQQFLGPLYETLLEILERYERCLKKIAAKIRHIQRLDKV</sequence>
<organism evidence="2 3">
    <name type="scientific">Lasiosphaeria hispida</name>
    <dbReference type="NCBI Taxonomy" id="260671"/>
    <lineage>
        <taxon>Eukaryota</taxon>
        <taxon>Fungi</taxon>
        <taxon>Dikarya</taxon>
        <taxon>Ascomycota</taxon>
        <taxon>Pezizomycotina</taxon>
        <taxon>Sordariomycetes</taxon>
        <taxon>Sordariomycetidae</taxon>
        <taxon>Sordariales</taxon>
        <taxon>Lasiosphaeriaceae</taxon>
        <taxon>Lasiosphaeria</taxon>
    </lineage>
</organism>
<keyword evidence="1" id="KW-0732">Signal</keyword>
<evidence type="ECO:0008006" key="4">
    <source>
        <dbReference type="Google" id="ProtNLM"/>
    </source>
</evidence>
<feature type="signal peptide" evidence="1">
    <location>
        <begin position="1"/>
        <end position="20"/>
    </location>
</feature>
<dbReference type="PANTHER" id="PTHR35186:SF4">
    <property type="entry name" value="PRION-INHIBITION AND PROPAGATION HELO DOMAIN-CONTAINING PROTEIN"/>
    <property type="match status" value="1"/>
</dbReference>
<evidence type="ECO:0000256" key="1">
    <source>
        <dbReference type="SAM" id="SignalP"/>
    </source>
</evidence>
<reference evidence="2" key="1">
    <citation type="journal article" date="2023" name="Mol. Phylogenet. Evol.">
        <title>Genome-scale phylogeny and comparative genomics of the fungal order Sordariales.</title>
        <authorList>
            <person name="Hensen N."/>
            <person name="Bonometti L."/>
            <person name="Westerberg I."/>
            <person name="Brannstrom I.O."/>
            <person name="Guillou S."/>
            <person name="Cros-Aarteil S."/>
            <person name="Calhoun S."/>
            <person name="Haridas S."/>
            <person name="Kuo A."/>
            <person name="Mondo S."/>
            <person name="Pangilinan J."/>
            <person name="Riley R."/>
            <person name="LaButti K."/>
            <person name="Andreopoulos B."/>
            <person name="Lipzen A."/>
            <person name="Chen C."/>
            <person name="Yan M."/>
            <person name="Daum C."/>
            <person name="Ng V."/>
            <person name="Clum A."/>
            <person name="Steindorff A."/>
            <person name="Ohm R.A."/>
            <person name="Martin F."/>
            <person name="Silar P."/>
            <person name="Natvig D.O."/>
            <person name="Lalanne C."/>
            <person name="Gautier V."/>
            <person name="Ament-Velasquez S.L."/>
            <person name="Kruys A."/>
            <person name="Hutchinson M.I."/>
            <person name="Powell A.J."/>
            <person name="Barry K."/>
            <person name="Miller A.N."/>
            <person name="Grigoriev I.V."/>
            <person name="Debuchy R."/>
            <person name="Gladieux P."/>
            <person name="Hiltunen Thoren M."/>
            <person name="Johannesson H."/>
        </authorList>
    </citation>
    <scope>NUCLEOTIDE SEQUENCE</scope>
    <source>
        <strain evidence="2">CBS 955.72</strain>
    </source>
</reference>
<proteinExistence type="predicted"/>
<dbReference type="EMBL" id="JAUIQD010000001">
    <property type="protein sequence ID" value="KAK3363962.1"/>
    <property type="molecule type" value="Genomic_DNA"/>
</dbReference>
<evidence type="ECO:0000313" key="2">
    <source>
        <dbReference type="EMBL" id="KAK3363962.1"/>
    </source>
</evidence>
<dbReference type="PANTHER" id="PTHR35186">
    <property type="entry name" value="ANK_REP_REGION DOMAIN-CONTAINING PROTEIN"/>
    <property type="match status" value="1"/>
</dbReference>
<name>A0AAJ0MKP1_9PEZI</name>
<gene>
    <name evidence="2" type="ORF">B0T25DRAFT_56328</name>
</gene>
<keyword evidence="3" id="KW-1185">Reference proteome</keyword>
<dbReference type="Proteomes" id="UP001275084">
    <property type="component" value="Unassembled WGS sequence"/>
</dbReference>